<dbReference type="RefSeq" id="WP_155800772.1">
    <property type="nucleotide sequence ID" value="NZ_CP142433.1"/>
</dbReference>
<dbReference type="GeneID" id="42695174"/>
<organism evidence="1">
    <name type="scientific">Dolosigranulum savutiense</name>
    <dbReference type="NCBI Taxonomy" id="3110288"/>
    <lineage>
        <taxon>Bacteria</taxon>
        <taxon>Bacillati</taxon>
        <taxon>Bacillota</taxon>
        <taxon>Bacilli</taxon>
        <taxon>Lactobacillales</taxon>
        <taxon>Carnobacteriaceae</taxon>
        <taxon>Dolosigranulum</taxon>
    </lineage>
</organism>
<reference evidence="1" key="1">
    <citation type="submission" date="2023-12" db="EMBL/GenBank/DDBJ databases">
        <title>Dolosigranulum savutii sp. nov. isolated from human upper respiratory samples collected in Botswana.</title>
        <authorList>
            <person name="Kelly M.S."/>
        </authorList>
    </citation>
    <scope>NUCLEOTIDE SEQUENCE</scope>
    <source>
        <strain evidence="1">MSK433</strain>
    </source>
</reference>
<protein>
    <submittedName>
        <fullName evidence="1">Uncharacterized protein</fullName>
    </submittedName>
</protein>
<evidence type="ECO:0000313" key="1">
    <source>
        <dbReference type="EMBL" id="XBC46769.1"/>
    </source>
</evidence>
<proteinExistence type="predicted"/>
<accession>A0AB74TJM4</accession>
<dbReference type="EMBL" id="CP142433">
    <property type="protein sequence ID" value="XBC46769.1"/>
    <property type="molecule type" value="Genomic_DNA"/>
</dbReference>
<sequence>MVKGLDIDIVDETTLHLSSNEVPSYDINRRLVSKGIQVVTHTKRTP</sequence>
<dbReference type="AlphaFoldDB" id="A0AB74TJM4"/>
<name>A0AB74TJM4_9LACT</name>
<gene>
    <name evidence="1" type="ORF">VUQ08_03965</name>
</gene>